<dbReference type="GO" id="GO:0039654">
    <property type="term" value="P:fusion of virus membrane with host endosome membrane"/>
    <property type="evidence" value="ECO:0007669"/>
    <property type="project" value="InterPro"/>
</dbReference>
<keyword evidence="14" id="KW-0843">Virulence</keyword>
<evidence type="ECO:0000256" key="3">
    <source>
        <dbReference type="ARBA" id="ARBA00022581"/>
    </source>
</evidence>
<dbReference type="InterPro" id="IPR044874">
    <property type="entry name" value="Spike_S2_CoV_HR2"/>
</dbReference>
<evidence type="ECO:0000256" key="11">
    <source>
        <dbReference type="ARBA" id="ARBA00022879"/>
    </source>
</evidence>
<keyword evidence="11" id="KW-0261">Viral envelope protein</keyword>
<protein>
    <submittedName>
        <fullName evidence="22">Spike protein</fullName>
    </submittedName>
</protein>
<dbReference type="GO" id="GO:0046813">
    <property type="term" value="P:receptor-mediated virion attachment to host cell"/>
    <property type="evidence" value="ECO:0007669"/>
    <property type="project" value="InterPro"/>
</dbReference>
<dbReference type="EMBL" id="PP845406">
    <property type="protein sequence ID" value="XDG23768.1"/>
    <property type="molecule type" value="Genomic_RNA"/>
</dbReference>
<evidence type="ECO:0000256" key="8">
    <source>
        <dbReference type="ARBA" id="ARBA00022804"/>
    </source>
</evidence>
<dbReference type="PROSITE" id="PS51923">
    <property type="entry name" value="COV_S2_HR1"/>
    <property type="match status" value="1"/>
</dbReference>
<keyword evidence="5" id="KW-0165">Cleavage on pair of basic residues</keyword>
<evidence type="ECO:0000256" key="9">
    <source>
        <dbReference type="ARBA" id="ARBA00022844"/>
    </source>
</evidence>
<sequence>MLAMFVLLMTVLFVPTNSLSGDGWVYYYPSAFRPSDGWHLQRGAYHVVGSAPTNVTEAVGCTYTHATHTPIIKDKVIDGVAMIPEPAVAWTGGSSGKQAAIHMVGCTMSNYTFYLWGPRIEGSNGRPSQDNGILFQVYDTNYTLIYNKSMLFASYVAGFLKLKTFQCVSLFGSVYFNGDLLYQLGYDAVLQNVSFVHCNVTRGMFYYMEQFGSLVYFKNGTAVDLVLCDDTPRGLLACQYGTGNYSDGLYPYSVDSNVNRSMVVYLTNTFVNNTIYGVLNNYTMHDINSTLIPCHSNNQWGCKPQGVTTYPLMSFTGEPAYYNLNFDVLSGYDFMPIQQTGSQYWGSWYYSCPFDLNNVNNGHCFNSFSISYAYLPVRDGCFDMVFKRGYTCCYMYNTHRKQCKGLFTTNQHVAQTTYDCGIAILIKQQSGSRYCTSKTPPTSVTQEKLNNTFVLDVCVNYNIYSRYGQGVVSNITDTPIDQPNFLSDGGLVLLDNFGAVDTFVVNNANGRHYYKVRSCSDVNQQLVVSGGNIVGRLTSINESGSQFLDNQYYVPLVNRTRRRRSIQAGTVTSCAYVSYGQYCIRPDGSVVQIKPGTFDGVVTPLLNATEYVLIPDSFNLTVTDEYIQTRMEQIQINCIQYVCGSSVQCRQLFRQYGSVCDNILSIFNGLAQQDNAELISLYTSTRPSENYPLVFDTYNTGGFNISVLLPQRKTGVQSRSGIRSRSFIEDLLFTRIESVGLPTDAQYQNCTSGLLGWVNDLVCAQYYNGIMVLPPVITNEMQLLYTGSLVAAMTFGSFSAPGAIPFATQVQARINHLGITQTLILKNQEKLASSFNNALKYMQQNFEATSRALQQIQDVVNQQSALLTEVMSSLNKNFGAISSIIQDIYRQLDELSANSHVDRLITGRLSALSVLASSKQAEYLRVAQQRQLVRDKINECVRSQSSRNSFCGNGMHVLSIPQSAPNGIVFFHFTYTPQVYRNVTAVVGFCVRSTGSEYGLVPVNGRGIFIYVDNAYYITSRDMYMPRNITSGDVVVLTSCQANYITVNKTVVTTFVDDDFDFDDEIQKWWNKTDHIIPDLDMFNYTVPILNINDQIDLIQEAIKGLNESYIDLERLSILNTYIKWPWYVWLAIAFATIIFIIVLVWIFFMTGCCGCFCGCFGLIPLMSKCRKKSSYYTTFDDDVVGEQIRPKKSV</sequence>
<dbReference type="GO" id="GO:0016020">
    <property type="term" value="C:membrane"/>
    <property type="evidence" value="ECO:0007669"/>
    <property type="project" value="InterPro"/>
</dbReference>
<evidence type="ECO:0000256" key="5">
    <source>
        <dbReference type="ARBA" id="ARBA00022685"/>
    </source>
</evidence>
<keyword evidence="15" id="KW-0175">Coiled coil</keyword>
<dbReference type="InterPro" id="IPR043473">
    <property type="entry name" value="S2_sf_CoV"/>
</dbReference>
<evidence type="ECO:0000256" key="12">
    <source>
        <dbReference type="ARBA" id="ARBA00022890"/>
    </source>
</evidence>
<dbReference type="Pfam" id="PF01601">
    <property type="entry name" value="CoV_S2"/>
    <property type="match status" value="1"/>
</dbReference>
<keyword evidence="16 19" id="KW-0472">Membrane</keyword>
<keyword evidence="18" id="KW-1160">Virus entry into host cell</keyword>
<dbReference type="Gene3D" id="1.20.5.300">
    <property type="match status" value="2"/>
</dbReference>
<keyword evidence="1" id="KW-1168">Fusion of virus membrane with host membrane</keyword>
<dbReference type="GO" id="GO:0055036">
    <property type="term" value="C:virion membrane"/>
    <property type="evidence" value="ECO:0007669"/>
    <property type="project" value="InterPro"/>
</dbReference>
<evidence type="ECO:0000256" key="2">
    <source>
        <dbReference type="ARBA" id="ARBA00022510"/>
    </source>
</evidence>
<evidence type="ECO:0000259" key="20">
    <source>
        <dbReference type="PROSITE" id="PS51923"/>
    </source>
</evidence>
<evidence type="ECO:0000256" key="10">
    <source>
        <dbReference type="ARBA" id="ARBA00022870"/>
    </source>
</evidence>
<evidence type="ECO:0000256" key="14">
    <source>
        <dbReference type="ARBA" id="ARBA00023026"/>
    </source>
</evidence>
<dbReference type="CDD" id="cd22372">
    <property type="entry name" value="gammaCoV_Spike_SD1-2_S1-S2_S2"/>
    <property type="match status" value="1"/>
</dbReference>
<evidence type="ECO:0000256" key="7">
    <source>
        <dbReference type="ARBA" id="ARBA00022729"/>
    </source>
</evidence>
<evidence type="ECO:0000256" key="19">
    <source>
        <dbReference type="SAM" id="Phobius"/>
    </source>
</evidence>
<keyword evidence="7" id="KW-0732">Signal</keyword>
<name>A0AB39ADN7_9GAMC</name>
<keyword evidence="9" id="KW-0946">Virion</keyword>
<dbReference type="GO" id="GO:0019064">
    <property type="term" value="P:fusion of virus membrane with host plasma membrane"/>
    <property type="evidence" value="ECO:0007669"/>
    <property type="project" value="InterPro"/>
</dbReference>
<keyword evidence="2" id="KW-1170">Fusion of virus membrane with host endosomal membrane</keyword>
<keyword evidence="12" id="KW-1164">Virus endocytosis by host</keyword>
<keyword evidence="13 19" id="KW-1133">Transmembrane helix</keyword>
<dbReference type="GO" id="GO:0075509">
    <property type="term" value="P:endocytosis involved in viral entry into host cell"/>
    <property type="evidence" value="ECO:0007669"/>
    <property type="project" value="InterPro"/>
</dbReference>
<organism evidence="22">
    <name type="scientific">Bird gammacoronavirus AnasCN24</name>
    <dbReference type="NCBI Taxonomy" id="3237959"/>
    <lineage>
        <taxon>Viruses</taxon>
        <taxon>Riboviria</taxon>
        <taxon>Orthornavirae</taxon>
        <taxon>Pisuviricota</taxon>
        <taxon>Pisoniviricetes</taxon>
        <taxon>Nidovirales</taxon>
        <taxon>Cornidovirineae</taxon>
        <taxon>Coronaviridae</taxon>
        <taxon>Orthocoronavirinae</taxon>
        <taxon>Gammacoronavirus</taxon>
    </lineage>
</organism>
<reference evidence="22" key="1">
    <citation type="submission" date="2024-05" db="EMBL/GenBank/DDBJ databases">
        <title>Avian Migration-Mediated Cross-Species Transmission and Recombination Shaping the Diversity of Gammacoronaviruses and Deltacoronaviruses.</title>
        <authorList>
            <person name="Han Y."/>
            <person name="Xu P."/>
            <person name="Xu Y."/>
            <person name="Wang Y."/>
            <person name="Hu J."/>
            <person name="Ma M."/>
            <person name="Li Z."/>
            <person name="Bo S."/>
            <person name="Zhao C."/>
            <person name="Ji L."/>
            <person name="Yuan Y."/>
            <person name="Zhao W."/>
            <person name="Wang J."/>
            <person name="Jin Q."/>
            <person name="Wu Z."/>
            <person name="He G."/>
        </authorList>
    </citation>
    <scope>NUCLEOTIDE SEQUENCE</scope>
    <source>
        <strain evidence="22">AvAz-GammaCoV/SH22-SH313</strain>
    </source>
</reference>
<evidence type="ECO:0000256" key="17">
    <source>
        <dbReference type="ARBA" id="ARBA00023180"/>
    </source>
</evidence>
<dbReference type="PROSITE" id="PS51924">
    <property type="entry name" value="COV_S2_HR2"/>
    <property type="match status" value="1"/>
</dbReference>
<feature type="domain" description="Coronavirus spike (S) glycoprotein S2 subunit heptad repeat 1 (HR1) region profile" evidence="20">
    <location>
        <begin position="804"/>
        <end position="909"/>
    </location>
</feature>
<keyword evidence="6 19" id="KW-0812">Transmembrane</keyword>
<evidence type="ECO:0000256" key="4">
    <source>
        <dbReference type="ARBA" id="ARBA00022595"/>
    </source>
</evidence>
<feature type="transmembrane region" description="Helical" evidence="19">
    <location>
        <begin position="1130"/>
        <end position="1163"/>
    </location>
</feature>
<keyword evidence="4" id="KW-1162">Viral penetration into host cytoplasm</keyword>
<dbReference type="GO" id="GO:0019031">
    <property type="term" value="C:viral envelope"/>
    <property type="evidence" value="ECO:0007669"/>
    <property type="project" value="UniProtKB-KW"/>
</dbReference>
<evidence type="ECO:0000256" key="15">
    <source>
        <dbReference type="ARBA" id="ARBA00023054"/>
    </source>
</evidence>
<accession>A0AB39ADN7</accession>
<keyword evidence="10" id="KW-1043">Host membrane</keyword>
<keyword evidence="8" id="KW-1161">Viral attachment to host cell</keyword>
<evidence type="ECO:0000256" key="1">
    <source>
        <dbReference type="ARBA" id="ARBA00022506"/>
    </source>
</evidence>
<dbReference type="InterPro" id="IPR043614">
    <property type="entry name" value="Spike_S2_CoV_C"/>
</dbReference>
<keyword evidence="3" id="KW-0945">Host-virus interaction</keyword>
<evidence type="ECO:0000256" key="18">
    <source>
        <dbReference type="ARBA" id="ARBA00023296"/>
    </source>
</evidence>
<evidence type="ECO:0000256" key="6">
    <source>
        <dbReference type="ARBA" id="ARBA00022692"/>
    </source>
</evidence>
<feature type="domain" description="Coronavirus spike (S) glycoprotein S2 subunit heptad repeat 2 (HR2) region profile" evidence="21">
    <location>
        <begin position="1057"/>
        <end position="1138"/>
    </location>
</feature>
<dbReference type="InterPro" id="IPR002552">
    <property type="entry name" value="Spike_S2_CoV"/>
</dbReference>
<proteinExistence type="predicted"/>
<evidence type="ECO:0000259" key="21">
    <source>
        <dbReference type="PROSITE" id="PS51924"/>
    </source>
</evidence>
<dbReference type="Pfam" id="PF19214">
    <property type="entry name" value="CoV_S2_C"/>
    <property type="match status" value="1"/>
</dbReference>
<evidence type="ECO:0000256" key="13">
    <source>
        <dbReference type="ARBA" id="ARBA00022989"/>
    </source>
</evidence>
<evidence type="ECO:0000313" key="22">
    <source>
        <dbReference type="EMBL" id="XDG23768.1"/>
    </source>
</evidence>
<dbReference type="SUPFAM" id="SSF111474">
    <property type="entry name" value="Coronavirus S2 glycoprotein"/>
    <property type="match status" value="2"/>
</dbReference>
<evidence type="ECO:0000256" key="16">
    <source>
        <dbReference type="ARBA" id="ARBA00023136"/>
    </source>
</evidence>
<keyword evidence="17" id="KW-0325">Glycoprotein</keyword>
<dbReference type="InterPro" id="IPR044873">
    <property type="entry name" value="Spike_S2_CoV_HR1"/>
</dbReference>